<dbReference type="RefSeq" id="WP_138839526.1">
    <property type="nucleotide sequence ID" value="NZ_VCNI01000008.1"/>
</dbReference>
<sequence>MAENRTRYLDKLGILDDRIDSVIDETSKAIENLVDVDQKLEDGEGKITEYPNAIEEIKSTLKKKHHGRRILG</sequence>
<protein>
    <recommendedName>
        <fullName evidence="3">t-SNARE coiled-coil homology domain-containing protein</fullName>
    </recommendedName>
</protein>
<name>A0ABY2WFU9_9FLAO</name>
<reference evidence="1 2" key="1">
    <citation type="submission" date="2019-05" db="EMBL/GenBank/DDBJ databases">
        <title>Flagellimonas sp. AsT0115, sp. nov., isolated from a marine red algae, Asparagopsis taxiformis.</title>
        <authorList>
            <person name="Kim J."/>
            <person name="Jeong S.E."/>
            <person name="Jeon C.O."/>
        </authorList>
    </citation>
    <scope>NUCLEOTIDE SEQUENCE [LARGE SCALE GENOMIC DNA]</scope>
    <source>
        <strain evidence="1 2">AsT0115</strain>
    </source>
</reference>
<proteinExistence type="predicted"/>
<keyword evidence="2" id="KW-1185">Reference proteome</keyword>
<evidence type="ECO:0000313" key="1">
    <source>
        <dbReference type="EMBL" id="TMU50403.1"/>
    </source>
</evidence>
<evidence type="ECO:0008006" key="3">
    <source>
        <dbReference type="Google" id="ProtNLM"/>
    </source>
</evidence>
<organism evidence="1 2">
    <name type="scientific">Flagellimonas algicola</name>
    <dbReference type="NCBI Taxonomy" id="2583815"/>
    <lineage>
        <taxon>Bacteria</taxon>
        <taxon>Pseudomonadati</taxon>
        <taxon>Bacteroidota</taxon>
        <taxon>Flavobacteriia</taxon>
        <taxon>Flavobacteriales</taxon>
        <taxon>Flavobacteriaceae</taxon>
        <taxon>Flagellimonas</taxon>
    </lineage>
</organism>
<comment type="caution">
    <text evidence="1">The sequence shown here is derived from an EMBL/GenBank/DDBJ whole genome shotgun (WGS) entry which is preliminary data.</text>
</comment>
<evidence type="ECO:0000313" key="2">
    <source>
        <dbReference type="Proteomes" id="UP000751614"/>
    </source>
</evidence>
<gene>
    <name evidence="1" type="ORF">FGG15_19845</name>
</gene>
<dbReference type="EMBL" id="VCNI01000008">
    <property type="protein sequence ID" value="TMU50403.1"/>
    <property type="molecule type" value="Genomic_DNA"/>
</dbReference>
<accession>A0ABY2WFU9</accession>
<dbReference type="Proteomes" id="UP000751614">
    <property type="component" value="Unassembled WGS sequence"/>
</dbReference>